<dbReference type="EMBL" id="JBICZW010000019">
    <property type="protein sequence ID" value="MFG3192381.1"/>
    <property type="molecule type" value="Genomic_DNA"/>
</dbReference>
<keyword evidence="4" id="KW-1185">Reference proteome</keyword>
<gene>
    <name evidence="3" type="ORF">ACGFYS_25950</name>
</gene>
<sequence length="227" mass="23045">MTPMTPANPVAPPTPVTPAAPAAPPAPGTPVVAGLLLAAGGGRRLGGRPKALLPYRGRPLVEHAVRVLREGGCAVVHVVLGASAERVRERAELSGCVVVENPDWAGGMGSSLRVGLASLAADPRRADAVLVSLVDQPGIGAAAVARVRAAAAGRRDALAAASYDGKRGHPVLFGADRWAGVAAGAEGDRGARDYLAAHRDAIALVECGDVAEPFDIDTEADLYRLEG</sequence>
<dbReference type="GO" id="GO:0016740">
    <property type="term" value="F:transferase activity"/>
    <property type="evidence" value="ECO:0007669"/>
    <property type="project" value="UniProtKB-KW"/>
</dbReference>
<accession>A0ABW7BYK9</accession>
<dbReference type="Gene3D" id="3.90.550.10">
    <property type="entry name" value="Spore Coat Polysaccharide Biosynthesis Protein SpsA, Chain A"/>
    <property type="match status" value="1"/>
</dbReference>
<dbReference type="RefSeq" id="WP_392884084.1">
    <property type="nucleotide sequence ID" value="NZ_JBICZW010000019.1"/>
</dbReference>
<keyword evidence="3" id="KW-0808">Transferase</keyword>
<feature type="region of interest" description="Disordered" evidence="1">
    <location>
        <begin position="1"/>
        <end position="25"/>
    </location>
</feature>
<dbReference type="SUPFAM" id="SSF53448">
    <property type="entry name" value="Nucleotide-diphospho-sugar transferases"/>
    <property type="match status" value="1"/>
</dbReference>
<name>A0ABW7BYK9_9ACTN</name>
<dbReference type="PANTHER" id="PTHR43777:SF1">
    <property type="entry name" value="MOLYBDENUM COFACTOR CYTIDYLYLTRANSFERASE"/>
    <property type="match status" value="1"/>
</dbReference>
<evidence type="ECO:0000313" key="4">
    <source>
        <dbReference type="Proteomes" id="UP001604282"/>
    </source>
</evidence>
<proteinExistence type="predicted"/>
<evidence type="ECO:0000256" key="1">
    <source>
        <dbReference type="SAM" id="MobiDB-lite"/>
    </source>
</evidence>
<protein>
    <submittedName>
        <fullName evidence="3">NTP transferase domain-containing protein</fullName>
    </submittedName>
</protein>
<dbReference type="Proteomes" id="UP001604282">
    <property type="component" value="Unassembled WGS sequence"/>
</dbReference>
<dbReference type="InterPro" id="IPR025877">
    <property type="entry name" value="MobA-like_NTP_Trfase"/>
</dbReference>
<dbReference type="CDD" id="cd04182">
    <property type="entry name" value="GT_2_like_f"/>
    <property type="match status" value="1"/>
</dbReference>
<dbReference type="Pfam" id="PF12804">
    <property type="entry name" value="NTP_transf_3"/>
    <property type="match status" value="1"/>
</dbReference>
<evidence type="ECO:0000259" key="2">
    <source>
        <dbReference type="Pfam" id="PF12804"/>
    </source>
</evidence>
<feature type="domain" description="MobA-like NTP transferase" evidence="2">
    <location>
        <begin position="34"/>
        <end position="199"/>
    </location>
</feature>
<dbReference type="PANTHER" id="PTHR43777">
    <property type="entry name" value="MOLYBDENUM COFACTOR CYTIDYLYLTRANSFERASE"/>
    <property type="match status" value="1"/>
</dbReference>
<organism evidence="3 4">
    <name type="scientific">Streptomyces omiyaensis</name>
    <dbReference type="NCBI Taxonomy" id="68247"/>
    <lineage>
        <taxon>Bacteria</taxon>
        <taxon>Bacillati</taxon>
        <taxon>Actinomycetota</taxon>
        <taxon>Actinomycetes</taxon>
        <taxon>Kitasatosporales</taxon>
        <taxon>Streptomycetaceae</taxon>
        <taxon>Streptomyces</taxon>
    </lineage>
</organism>
<feature type="compositionally biased region" description="Pro residues" evidence="1">
    <location>
        <begin position="9"/>
        <end position="25"/>
    </location>
</feature>
<evidence type="ECO:0000313" key="3">
    <source>
        <dbReference type="EMBL" id="MFG3192381.1"/>
    </source>
</evidence>
<comment type="caution">
    <text evidence="3">The sequence shown here is derived from an EMBL/GenBank/DDBJ whole genome shotgun (WGS) entry which is preliminary data.</text>
</comment>
<reference evidence="3 4" key="1">
    <citation type="submission" date="2024-10" db="EMBL/GenBank/DDBJ databases">
        <title>The Natural Products Discovery Center: Release of the First 8490 Sequenced Strains for Exploring Actinobacteria Biosynthetic Diversity.</title>
        <authorList>
            <person name="Kalkreuter E."/>
            <person name="Kautsar S.A."/>
            <person name="Yang D."/>
            <person name="Bader C.D."/>
            <person name="Teijaro C.N."/>
            <person name="Fluegel L."/>
            <person name="Davis C.M."/>
            <person name="Simpson J.R."/>
            <person name="Lauterbach L."/>
            <person name="Steele A.D."/>
            <person name="Gui C."/>
            <person name="Meng S."/>
            <person name="Li G."/>
            <person name="Viehrig K."/>
            <person name="Ye F."/>
            <person name="Su P."/>
            <person name="Kiefer A.F."/>
            <person name="Nichols A."/>
            <person name="Cepeda A.J."/>
            <person name="Yan W."/>
            <person name="Fan B."/>
            <person name="Jiang Y."/>
            <person name="Adhikari A."/>
            <person name="Zheng C.-J."/>
            <person name="Schuster L."/>
            <person name="Cowan T.M."/>
            <person name="Smanski M.J."/>
            <person name="Chevrette M.G."/>
            <person name="De Carvalho L.P.S."/>
            <person name="Shen B."/>
        </authorList>
    </citation>
    <scope>NUCLEOTIDE SEQUENCE [LARGE SCALE GENOMIC DNA]</scope>
    <source>
        <strain evidence="3 4">NPDC048229</strain>
    </source>
</reference>
<dbReference type="InterPro" id="IPR029044">
    <property type="entry name" value="Nucleotide-diphossugar_trans"/>
</dbReference>